<dbReference type="Pfam" id="PF13539">
    <property type="entry name" value="Peptidase_M15_4"/>
    <property type="match status" value="1"/>
</dbReference>
<accession>V5SAT5</accession>
<sequence>MVQFMTRFPSLRTALTLIAASAQAVFAHAEPAETAGGKTIATPAAPVDRLIAAYPDALERIEGNWLIWLDGTRTALDDGSDPKPFAAWLAAPDIEDTLALPYPAGAGPIEPAPESDPGRARNSAFFDKMYGDCRQGEVRGKLRQVVWLPTKAGQRLSVTTVNGVADRLDAVSKELDALPASFDTYLFPSAGTYNCRTIAGTDRVSAHGYGIAIDLAVSQSDYWKWAAKTPGPIAYRNRIPLEIVHIFERHGFIWGGRWYHYDTMHFEYRPELLPPLAPLDATADATPSTPPEK</sequence>
<dbReference type="PATRIC" id="fig|1029756.8.peg.1070"/>
<evidence type="ECO:0000259" key="2">
    <source>
        <dbReference type="Pfam" id="PF13539"/>
    </source>
</evidence>
<name>V5SAT5_9HYPH</name>
<organism evidence="3 4">
    <name type="scientific">Hyphomicrobium nitrativorans NL23</name>
    <dbReference type="NCBI Taxonomy" id="1029756"/>
    <lineage>
        <taxon>Bacteria</taxon>
        <taxon>Pseudomonadati</taxon>
        <taxon>Pseudomonadota</taxon>
        <taxon>Alphaproteobacteria</taxon>
        <taxon>Hyphomicrobiales</taxon>
        <taxon>Hyphomicrobiaceae</taxon>
        <taxon>Hyphomicrobium</taxon>
    </lineage>
</organism>
<keyword evidence="4" id="KW-1185">Reference proteome</keyword>
<keyword evidence="1" id="KW-0732">Signal</keyword>
<dbReference type="SUPFAM" id="SSF55166">
    <property type="entry name" value="Hedgehog/DD-peptidase"/>
    <property type="match status" value="1"/>
</dbReference>
<proteinExistence type="predicted"/>
<dbReference type="Gene3D" id="3.30.1380.10">
    <property type="match status" value="1"/>
</dbReference>
<dbReference type="KEGG" id="hni:W911_05075"/>
<protein>
    <recommendedName>
        <fullName evidence="2">Peptidase M15C domain-containing protein</fullName>
    </recommendedName>
</protein>
<feature type="domain" description="Peptidase M15C" evidence="2">
    <location>
        <begin position="200"/>
        <end position="268"/>
    </location>
</feature>
<dbReference type="InterPro" id="IPR009045">
    <property type="entry name" value="Zn_M74/Hedgehog-like"/>
</dbReference>
<evidence type="ECO:0000313" key="4">
    <source>
        <dbReference type="Proteomes" id="UP000018542"/>
    </source>
</evidence>
<feature type="signal peptide" evidence="1">
    <location>
        <begin position="1"/>
        <end position="29"/>
    </location>
</feature>
<feature type="chain" id="PRO_5004740484" description="Peptidase M15C domain-containing protein" evidence="1">
    <location>
        <begin position="30"/>
        <end position="293"/>
    </location>
</feature>
<dbReference type="Proteomes" id="UP000018542">
    <property type="component" value="Chromosome"/>
</dbReference>
<evidence type="ECO:0000256" key="1">
    <source>
        <dbReference type="SAM" id="SignalP"/>
    </source>
</evidence>
<dbReference type="InterPro" id="IPR039561">
    <property type="entry name" value="Peptidase_M15C"/>
</dbReference>
<dbReference type="GO" id="GO:0008233">
    <property type="term" value="F:peptidase activity"/>
    <property type="evidence" value="ECO:0007669"/>
    <property type="project" value="InterPro"/>
</dbReference>
<reference evidence="3 4" key="1">
    <citation type="journal article" date="2014" name="Genome Announc.">
        <title>Complete Genome Sequence of Hyphomicrobium nitrativorans Strain NL23, a Denitrifying Bacterium Isolated from Biofilm of a Methanol-Fed Denitrification System Treating Seawater at the Montreal Biodome.</title>
        <authorList>
            <person name="Martineau C."/>
            <person name="Villeneuve C."/>
            <person name="Mauffrey F."/>
            <person name="Villemur R."/>
        </authorList>
    </citation>
    <scope>NUCLEOTIDE SEQUENCE [LARGE SCALE GENOMIC DNA]</scope>
    <source>
        <strain evidence="3">NL23</strain>
    </source>
</reference>
<dbReference type="EMBL" id="CP006912">
    <property type="protein sequence ID" value="AHB47891.1"/>
    <property type="molecule type" value="Genomic_DNA"/>
</dbReference>
<dbReference type="RefSeq" id="WP_023786418.1">
    <property type="nucleotide sequence ID" value="NC_022997.1"/>
</dbReference>
<evidence type="ECO:0000313" key="3">
    <source>
        <dbReference type="EMBL" id="AHB47891.1"/>
    </source>
</evidence>
<dbReference type="AlphaFoldDB" id="V5SAT5"/>
<dbReference type="HOGENOM" id="CLU_076855_0_0_5"/>
<gene>
    <name evidence="3" type="ORF">W911_05075</name>
</gene>